<keyword evidence="3" id="KW-0808">Transferase</keyword>
<dbReference type="InterPro" id="IPR050879">
    <property type="entry name" value="Acyltransferase_3"/>
</dbReference>
<evidence type="ECO:0000259" key="2">
    <source>
        <dbReference type="Pfam" id="PF01757"/>
    </source>
</evidence>
<proteinExistence type="predicted"/>
<dbReference type="Proteomes" id="UP000326570">
    <property type="component" value="Unassembled WGS sequence"/>
</dbReference>
<dbReference type="RefSeq" id="WP_150904887.1">
    <property type="nucleotide sequence ID" value="NZ_VTWT01000009.1"/>
</dbReference>
<dbReference type="GO" id="GO:0000271">
    <property type="term" value="P:polysaccharide biosynthetic process"/>
    <property type="evidence" value="ECO:0007669"/>
    <property type="project" value="TreeGrafter"/>
</dbReference>
<feature type="transmembrane region" description="Helical" evidence="1">
    <location>
        <begin position="100"/>
        <end position="119"/>
    </location>
</feature>
<gene>
    <name evidence="3" type="ORF">F0P94_15830</name>
</gene>
<dbReference type="EMBL" id="VTWT01000009">
    <property type="protein sequence ID" value="KAA9327383.1"/>
    <property type="molecule type" value="Genomic_DNA"/>
</dbReference>
<sequence>MLSVNKLTLLHAIRGFAAFYVVVAHAKFPLWSGGKAYLEKFPRESWTIADYLLFALDMLSSNGTAMVIVFYVLSGFFIAYSFDKNNWSLRRFYTNRLVRIYLPFLASMIFAVGVLHFLANFLPSAYNSPVATEFSVSLKEAYSLLNLKSVLLGLAFLPNGNQYIGYNFPYWSLLYEGIFYLIAPWVIRFPKSYLGISVIGFLCPYLFGFHPKVNPFVHFISEFSIFFAIGICTYWLVKKQTGLSRIRPLALTLSLGVMFPLIIGLGVAGYYQPSFLLAGLFASGLIYLFLHFSVPDNIVIRFFKEMGKISYTLYLFHFPVLILVFGIIHKITGKYLFYDRIYWIGVLAAVLVSYPVYYLVEEKSLKAISRLKKKPAPAPVLK</sequence>
<feature type="transmembrane region" description="Helical" evidence="1">
    <location>
        <begin position="168"/>
        <end position="186"/>
    </location>
</feature>
<comment type="caution">
    <text evidence="3">The sequence shown here is derived from an EMBL/GenBank/DDBJ whole genome shotgun (WGS) entry which is preliminary data.</text>
</comment>
<evidence type="ECO:0000256" key="1">
    <source>
        <dbReference type="SAM" id="Phobius"/>
    </source>
</evidence>
<dbReference type="GO" id="GO:0016747">
    <property type="term" value="F:acyltransferase activity, transferring groups other than amino-acyl groups"/>
    <property type="evidence" value="ECO:0007669"/>
    <property type="project" value="InterPro"/>
</dbReference>
<protein>
    <submittedName>
        <fullName evidence="3">Acyltransferase</fullName>
    </submittedName>
</protein>
<dbReference type="AlphaFoldDB" id="A0A5N1IP30"/>
<name>A0A5N1IP30_9BACT</name>
<feature type="transmembrane region" description="Helical" evidence="1">
    <location>
        <begin position="341"/>
        <end position="360"/>
    </location>
</feature>
<feature type="transmembrane region" description="Helical" evidence="1">
    <location>
        <begin position="311"/>
        <end position="329"/>
    </location>
</feature>
<keyword evidence="1" id="KW-0472">Membrane</keyword>
<keyword evidence="3" id="KW-0012">Acyltransferase</keyword>
<dbReference type="Pfam" id="PF01757">
    <property type="entry name" value="Acyl_transf_3"/>
    <property type="match status" value="1"/>
</dbReference>
<feature type="transmembrane region" description="Helical" evidence="1">
    <location>
        <begin position="274"/>
        <end position="290"/>
    </location>
</feature>
<evidence type="ECO:0000313" key="4">
    <source>
        <dbReference type="Proteomes" id="UP000326570"/>
    </source>
</evidence>
<keyword evidence="1" id="KW-1133">Transmembrane helix</keyword>
<reference evidence="3 4" key="1">
    <citation type="submission" date="2019-09" db="EMBL/GenBank/DDBJ databases">
        <title>Genome sequence of Adhaeribacter sp. M2.</title>
        <authorList>
            <person name="Srinivasan S."/>
        </authorList>
    </citation>
    <scope>NUCLEOTIDE SEQUENCE [LARGE SCALE GENOMIC DNA]</scope>
    <source>
        <strain evidence="3 4">M2</strain>
    </source>
</reference>
<dbReference type="PANTHER" id="PTHR23028">
    <property type="entry name" value="ACETYLTRANSFERASE"/>
    <property type="match status" value="1"/>
</dbReference>
<feature type="transmembrane region" description="Helical" evidence="1">
    <location>
        <begin position="216"/>
        <end position="237"/>
    </location>
</feature>
<keyword evidence="1" id="KW-0812">Transmembrane</keyword>
<feature type="transmembrane region" description="Helical" evidence="1">
    <location>
        <begin position="193"/>
        <end position="210"/>
    </location>
</feature>
<dbReference type="InterPro" id="IPR002656">
    <property type="entry name" value="Acyl_transf_3_dom"/>
</dbReference>
<feature type="domain" description="Acyltransferase 3" evidence="2">
    <location>
        <begin position="10"/>
        <end position="356"/>
    </location>
</feature>
<keyword evidence="4" id="KW-1185">Reference proteome</keyword>
<accession>A0A5N1IP30</accession>
<feature type="transmembrane region" description="Helical" evidence="1">
    <location>
        <begin position="12"/>
        <end position="31"/>
    </location>
</feature>
<evidence type="ECO:0000313" key="3">
    <source>
        <dbReference type="EMBL" id="KAA9327383.1"/>
    </source>
</evidence>
<feature type="transmembrane region" description="Helical" evidence="1">
    <location>
        <begin position="249"/>
        <end position="268"/>
    </location>
</feature>
<feature type="transmembrane region" description="Helical" evidence="1">
    <location>
        <begin position="51"/>
        <end position="79"/>
    </location>
</feature>
<organism evidence="3 4">
    <name type="scientific">Adhaeribacter soli</name>
    <dbReference type="NCBI Taxonomy" id="2607655"/>
    <lineage>
        <taxon>Bacteria</taxon>
        <taxon>Pseudomonadati</taxon>
        <taxon>Bacteroidota</taxon>
        <taxon>Cytophagia</taxon>
        <taxon>Cytophagales</taxon>
        <taxon>Hymenobacteraceae</taxon>
        <taxon>Adhaeribacter</taxon>
    </lineage>
</organism>
<dbReference type="GO" id="GO:0016020">
    <property type="term" value="C:membrane"/>
    <property type="evidence" value="ECO:0007669"/>
    <property type="project" value="TreeGrafter"/>
</dbReference>
<dbReference type="PANTHER" id="PTHR23028:SF53">
    <property type="entry name" value="ACYL_TRANSF_3 DOMAIN-CONTAINING PROTEIN"/>
    <property type="match status" value="1"/>
</dbReference>